<dbReference type="SMART" id="SM00346">
    <property type="entry name" value="HTH_ICLR"/>
    <property type="match status" value="1"/>
</dbReference>
<dbReference type="InterPro" id="IPR014757">
    <property type="entry name" value="Tscrpt_reg_IclR_C"/>
</dbReference>
<reference evidence="6 7" key="1">
    <citation type="submission" date="2021-02" db="EMBL/GenBank/DDBJ databases">
        <title>Actinophytocola xerophila sp. nov., isolated from soil of cotton cropping field.</title>
        <authorList>
            <person name="Huang R."/>
            <person name="Chen X."/>
            <person name="Ge X."/>
            <person name="Liu W."/>
        </authorList>
    </citation>
    <scope>NUCLEOTIDE SEQUENCE [LARGE SCALE GENOMIC DNA]</scope>
    <source>
        <strain evidence="6 7">S1-96</strain>
    </source>
</reference>
<dbReference type="InterPro" id="IPR050707">
    <property type="entry name" value="HTH_MetabolicPath_Reg"/>
</dbReference>
<dbReference type="Gene3D" id="3.30.450.40">
    <property type="match status" value="1"/>
</dbReference>
<dbReference type="Proteomes" id="UP001156441">
    <property type="component" value="Unassembled WGS sequence"/>
</dbReference>
<dbReference type="InterPro" id="IPR005471">
    <property type="entry name" value="Tscrpt_reg_IclR_N"/>
</dbReference>
<name>A0ABT2J9C4_9PSEU</name>
<evidence type="ECO:0000256" key="1">
    <source>
        <dbReference type="ARBA" id="ARBA00023015"/>
    </source>
</evidence>
<evidence type="ECO:0000256" key="2">
    <source>
        <dbReference type="ARBA" id="ARBA00023125"/>
    </source>
</evidence>
<dbReference type="Pfam" id="PF01614">
    <property type="entry name" value="IclR_C"/>
    <property type="match status" value="1"/>
</dbReference>
<protein>
    <submittedName>
        <fullName evidence="6">IclR family transcriptional regulator</fullName>
    </submittedName>
</protein>
<dbReference type="PROSITE" id="PS51077">
    <property type="entry name" value="HTH_ICLR"/>
    <property type="match status" value="1"/>
</dbReference>
<gene>
    <name evidence="6" type="ORF">JT362_14705</name>
</gene>
<accession>A0ABT2J9C4</accession>
<dbReference type="SUPFAM" id="SSF46785">
    <property type="entry name" value="Winged helix' DNA-binding domain"/>
    <property type="match status" value="1"/>
</dbReference>
<dbReference type="Pfam" id="PF09339">
    <property type="entry name" value="HTH_IclR"/>
    <property type="match status" value="1"/>
</dbReference>
<organism evidence="6 7">
    <name type="scientific">Actinophytocola gossypii</name>
    <dbReference type="NCBI Taxonomy" id="2812003"/>
    <lineage>
        <taxon>Bacteria</taxon>
        <taxon>Bacillati</taxon>
        <taxon>Actinomycetota</taxon>
        <taxon>Actinomycetes</taxon>
        <taxon>Pseudonocardiales</taxon>
        <taxon>Pseudonocardiaceae</taxon>
    </lineage>
</organism>
<keyword evidence="2" id="KW-0238">DNA-binding</keyword>
<dbReference type="Gene3D" id="1.10.10.10">
    <property type="entry name" value="Winged helix-like DNA-binding domain superfamily/Winged helix DNA-binding domain"/>
    <property type="match status" value="1"/>
</dbReference>
<dbReference type="PROSITE" id="PS51078">
    <property type="entry name" value="ICLR_ED"/>
    <property type="match status" value="1"/>
</dbReference>
<evidence type="ECO:0000313" key="6">
    <source>
        <dbReference type="EMBL" id="MCT2584373.1"/>
    </source>
</evidence>
<keyword evidence="1" id="KW-0805">Transcription regulation</keyword>
<comment type="caution">
    <text evidence="6">The sequence shown here is derived from an EMBL/GenBank/DDBJ whole genome shotgun (WGS) entry which is preliminary data.</text>
</comment>
<dbReference type="PANTHER" id="PTHR30136">
    <property type="entry name" value="HELIX-TURN-HELIX TRANSCRIPTIONAL REGULATOR, ICLR FAMILY"/>
    <property type="match status" value="1"/>
</dbReference>
<dbReference type="SUPFAM" id="SSF55781">
    <property type="entry name" value="GAF domain-like"/>
    <property type="match status" value="1"/>
</dbReference>
<feature type="domain" description="IclR-ED" evidence="5">
    <location>
        <begin position="71"/>
        <end position="252"/>
    </location>
</feature>
<evidence type="ECO:0000259" key="4">
    <source>
        <dbReference type="PROSITE" id="PS51077"/>
    </source>
</evidence>
<keyword evidence="3" id="KW-0804">Transcription</keyword>
<dbReference type="InterPro" id="IPR029016">
    <property type="entry name" value="GAF-like_dom_sf"/>
</dbReference>
<keyword evidence="7" id="KW-1185">Reference proteome</keyword>
<evidence type="ECO:0000259" key="5">
    <source>
        <dbReference type="PROSITE" id="PS51078"/>
    </source>
</evidence>
<evidence type="ECO:0000256" key="3">
    <source>
        <dbReference type="ARBA" id="ARBA00023163"/>
    </source>
</evidence>
<sequence>MTRPRSGAQTVERALAVLRRVEDAESGLGVTELARQTGLTMSTCHRLARALTEEGLLLQDPDSERYLLGPALVALGRKAEERLGYRQTLPLLQELASATGESVNLGIRAGNDVHVVLAVASRQPLRFDQEQGSRVPLHASAMGKCLLASAGDLDEQIERLGELASATQRTITDPDRLRAELELIRERGWALNDEERNPGVRAIAAPVHSPGGEVVAAVAVQGPTVRLTDTRLSELAGDLTGIVHRVAPLLSR</sequence>
<dbReference type="RefSeq" id="WP_260191777.1">
    <property type="nucleotide sequence ID" value="NZ_JAFFZE010000012.1"/>
</dbReference>
<proteinExistence type="predicted"/>
<dbReference type="EMBL" id="JAFFZE010000012">
    <property type="protein sequence ID" value="MCT2584373.1"/>
    <property type="molecule type" value="Genomic_DNA"/>
</dbReference>
<evidence type="ECO:0000313" key="7">
    <source>
        <dbReference type="Proteomes" id="UP001156441"/>
    </source>
</evidence>
<dbReference type="InterPro" id="IPR036388">
    <property type="entry name" value="WH-like_DNA-bd_sf"/>
</dbReference>
<dbReference type="InterPro" id="IPR036390">
    <property type="entry name" value="WH_DNA-bd_sf"/>
</dbReference>
<feature type="domain" description="HTH iclR-type" evidence="4">
    <location>
        <begin position="8"/>
        <end position="70"/>
    </location>
</feature>
<dbReference type="PANTHER" id="PTHR30136:SF35">
    <property type="entry name" value="HTH-TYPE TRANSCRIPTIONAL REGULATOR RV1719"/>
    <property type="match status" value="1"/>
</dbReference>